<dbReference type="Gene3D" id="3.40.50.410">
    <property type="entry name" value="von Willebrand factor, type A domain"/>
    <property type="match status" value="1"/>
</dbReference>
<evidence type="ECO:0000313" key="12">
    <source>
        <dbReference type="EMBL" id="VEL32129.1"/>
    </source>
</evidence>
<dbReference type="GO" id="GO:0000439">
    <property type="term" value="C:transcription factor TFIIH core complex"/>
    <property type="evidence" value="ECO:0007669"/>
    <property type="project" value="UniProtKB-UniRule"/>
</dbReference>
<reference evidence="12" key="1">
    <citation type="submission" date="2018-11" db="EMBL/GenBank/DDBJ databases">
        <authorList>
            <consortium name="Pathogen Informatics"/>
        </authorList>
    </citation>
    <scope>NUCLEOTIDE SEQUENCE</scope>
</reference>
<dbReference type="EMBL" id="CAAALY010130621">
    <property type="protein sequence ID" value="VEL32129.1"/>
    <property type="molecule type" value="Genomic_DNA"/>
</dbReference>
<protein>
    <recommendedName>
        <fullName evidence="11">General transcription factor IIH subunit 3</fullName>
    </recommendedName>
    <alternativeName>
        <fullName evidence="11">General transcription factor IIH polypeptide 3</fullName>
    </alternativeName>
</protein>
<dbReference type="Pfam" id="PF03850">
    <property type="entry name" value="Tfb4"/>
    <property type="match status" value="1"/>
</dbReference>
<keyword evidence="13" id="KW-1185">Reference proteome</keyword>
<organism evidence="12 13">
    <name type="scientific">Protopolystoma xenopodis</name>
    <dbReference type="NCBI Taxonomy" id="117903"/>
    <lineage>
        <taxon>Eukaryota</taxon>
        <taxon>Metazoa</taxon>
        <taxon>Spiralia</taxon>
        <taxon>Lophotrochozoa</taxon>
        <taxon>Platyhelminthes</taxon>
        <taxon>Monogenea</taxon>
        <taxon>Polyopisthocotylea</taxon>
        <taxon>Polystomatidea</taxon>
        <taxon>Polystomatidae</taxon>
        <taxon>Protopolystoma</taxon>
    </lineage>
</organism>
<keyword evidence="4 11" id="KW-0227">DNA damage</keyword>
<dbReference type="PANTHER" id="PTHR12831:SF0">
    <property type="entry name" value="GENERAL TRANSCRIPTION FACTOR IIH SUBUNIT 3"/>
    <property type="match status" value="1"/>
</dbReference>
<gene>
    <name evidence="12" type="ORF">PXEA_LOCUS25569</name>
</gene>
<keyword evidence="8 11" id="KW-0804">Transcription</keyword>
<dbReference type="GO" id="GO:0006289">
    <property type="term" value="P:nucleotide-excision repair"/>
    <property type="evidence" value="ECO:0007669"/>
    <property type="project" value="UniProtKB-UniRule"/>
</dbReference>
<dbReference type="GO" id="GO:0006355">
    <property type="term" value="P:regulation of DNA-templated transcription"/>
    <property type="evidence" value="ECO:0007669"/>
    <property type="project" value="InterPro"/>
</dbReference>
<keyword evidence="7 11" id="KW-0805">Transcription regulation</keyword>
<evidence type="ECO:0000256" key="5">
    <source>
        <dbReference type="ARBA" id="ARBA00022771"/>
    </source>
</evidence>
<dbReference type="InterPro" id="IPR004600">
    <property type="entry name" value="TFIIH_Tfb4/GTF2H3"/>
</dbReference>
<comment type="caution">
    <text evidence="12">The sequence shown here is derived from an EMBL/GenBank/DDBJ whole genome shotgun (WGS) entry which is preliminary data.</text>
</comment>
<evidence type="ECO:0000256" key="9">
    <source>
        <dbReference type="ARBA" id="ARBA00023204"/>
    </source>
</evidence>
<evidence type="ECO:0000256" key="2">
    <source>
        <dbReference type="ARBA" id="ARBA00005273"/>
    </source>
</evidence>
<evidence type="ECO:0000256" key="3">
    <source>
        <dbReference type="ARBA" id="ARBA00022723"/>
    </source>
</evidence>
<keyword evidence="5 11" id="KW-0863">Zinc-finger</keyword>
<evidence type="ECO:0000256" key="8">
    <source>
        <dbReference type="ARBA" id="ARBA00023163"/>
    </source>
</evidence>
<dbReference type="GO" id="GO:0008270">
    <property type="term" value="F:zinc ion binding"/>
    <property type="evidence" value="ECO:0007669"/>
    <property type="project" value="UniProtKB-KW"/>
</dbReference>
<keyword evidence="3 11" id="KW-0479">Metal-binding</keyword>
<comment type="subunit">
    <text evidence="11">Part of a TFIID-containing RNA polymerase II pre-initiation complex that is composed of TBP and at least GTF2A1, GTF2A2, GTF2E1, GTF2E2, GTF2F1, GTF2H2, GTF2H3, GTF2H4, GTF2H5, GTF2B, TCEA1, ERCC2, ERCC3, TAF1, TAF2, TAF3, TAF4, TAF5, TAF6, TAF7, TAF8, TAF9, TAF10, TAF11, TAF12 and TAF13. Component of the 7-subunit TFIIH core complex composed of XPB/ERCC3, XPD/ERCC2, GTF2H1, GTF2H2, GTF2H3, GTF2H4 and GTF2H5, which is active in NER. The core complex associates with the 3-subunit CDK-activating kinase (CAK) module composed of CCNH/cyclin H, CDK7 and MNAT1 to form the 10-subunit holoenzyme (holo-TFIIH) active in transcription. Interacts with RARA; the interaction requires prior phosphorylation of RARA on 'Ser-369' which then enhances interaction of RARA with CDK7.</text>
</comment>
<feature type="non-terminal residue" evidence="12">
    <location>
        <position position="188"/>
    </location>
</feature>
<dbReference type="Proteomes" id="UP000784294">
    <property type="component" value="Unassembled WGS sequence"/>
</dbReference>
<comment type="function">
    <text evidence="11">Component of the general transcription and DNA repair factor IIH (TFIIH) core complex, which is involved in general and transcription-coupled nucleotide excision repair (NER) of damaged DNA and, when complexed to CAK, in RNA transcription by RNA polymerase II. In NER, TFIIH acts by opening DNA around the lesion to allow the excision of the damaged oligonucleotide and its replacement by a new DNA fragment. In transcription, TFIIH has an essential role in transcription initiation. When the pre-initiation complex (PIC) has been established, TFIIH is required for promoter opening and promoter escape. Phosphorylation of the C-terminal tail (CTD) of the largest subunit of RNA polymerase II by the kinase module CAK controls the initiation of transcription.</text>
</comment>
<keyword evidence="6 11" id="KW-0862">Zinc</keyword>
<proteinExistence type="inferred from homology"/>
<dbReference type="AlphaFoldDB" id="A0A448XA72"/>
<evidence type="ECO:0000256" key="4">
    <source>
        <dbReference type="ARBA" id="ARBA00022763"/>
    </source>
</evidence>
<keyword evidence="10 11" id="KW-0539">Nucleus</keyword>
<dbReference type="PANTHER" id="PTHR12831">
    <property type="entry name" value="TRANSCRIPTION INITIATION FACTOR IIH TFIIH , POLYPEPTIDE 3-RELATED"/>
    <property type="match status" value="1"/>
</dbReference>
<keyword evidence="9 11" id="KW-0234">DNA repair</keyword>
<evidence type="ECO:0000256" key="1">
    <source>
        <dbReference type="ARBA" id="ARBA00004123"/>
    </source>
</evidence>
<comment type="similarity">
    <text evidence="2 11">Belongs to the TFB4 family.</text>
</comment>
<dbReference type="OrthoDB" id="17307at2759"/>
<comment type="subcellular location">
    <subcellularLocation>
        <location evidence="1 11">Nucleus</location>
    </subcellularLocation>
</comment>
<dbReference type="InterPro" id="IPR036465">
    <property type="entry name" value="vWFA_dom_sf"/>
</dbReference>
<evidence type="ECO:0000256" key="10">
    <source>
        <dbReference type="ARBA" id="ARBA00023242"/>
    </source>
</evidence>
<evidence type="ECO:0000256" key="11">
    <source>
        <dbReference type="RuleBase" id="RU368090"/>
    </source>
</evidence>
<name>A0A448XA72_9PLAT</name>
<sequence length="188" mass="20904">MDKNPKVASTQGVPNLLIVAIDLTPVWWGLNNSEDFNVFHCIDAVLSYSNLHMMLSPLNEVAIFGVTEKVAFLFPNFEDPDNSESNLPLEGQYKVLSQMNESVRQKAVKLMSSSSSLNSSVIFSGAVIRALCYYMRRCRELQPTFALPDGDDADLGDSNSNLDHFSVLTDKLRCRILVVRAAEDNPSQ</sequence>
<evidence type="ECO:0000313" key="13">
    <source>
        <dbReference type="Proteomes" id="UP000784294"/>
    </source>
</evidence>
<dbReference type="GO" id="GO:0005675">
    <property type="term" value="C:transcription factor TFIIH holo complex"/>
    <property type="evidence" value="ECO:0007669"/>
    <property type="project" value="UniProtKB-UniRule"/>
</dbReference>
<accession>A0A448XA72</accession>
<evidence type="ECO:0000256" key="6">
    <source>
        <dbReference type="ARBA" id="ARBA00022833"/>
    </source>
</evidence>
<evidence type="ECO:0000256" key="7">
    <source>
        <dbReference type="ARBA" id="ARBA00023015"/>
    </source>
</evidence>